<evidence type="ECO:0000313" key="2">
    <source>
        <dbReference type="EMBL" id="QOE74571.1"/>
    </source>
</evidence>
<evidence type="ECO:0000313" key="1">
    <source>
        <dbReference type="EMBL" id="AGG16063.1"/>
    </source>
</evidence>
<evidence type="ECO:0000313" key="3">
    <source>
        <dbReference type="EMBL" id="QOE74688.1"/>
    </source>
</evidence>
<reference evidence="2" key="7">
    <citation type="submission" date="2019-08" db="EMBL/GenBank/DDBJ databases">
        <title>Annotated Complete DNA Sequences of Six EEHV1A Genomes from Lethal HD cases in Young Asian Elephants from India.</title>
        <authorList>
            <person name="Krishnankutty S.P."/>
            <person name="Zachariah A."/>
            <person name="Maheswari U."/>
            <person name="Heaggans S.Y."/>
            <person name="Muraleedharan M."/>
            <person name="Velayutham D."/>
            <person name="Santhosh S."/>
            <person name="Hayward G.S."/>
        </authorList>
    </citation>
    <scope>NUCLEOTIDE SEQUENCE</scope>
    <source>
        <strain evidence="2">IP91 Thirunelli1</strain>
    </source>
</reference>
<accession>M1QLB9</accession>
<sequence>MEYYDTDSEDEDEPCSPTVTSVFSANNRLSCSSLKNEKTPLTTVFTKKWLVKSIPMPSDYKRGIYAEDGPYDEVTYVLSGSNFTFTEKSAYVLDIDGLVTFTNLKHKVVRNKRKTIRRAITYVPGDVLMRKHKSIVRVLTCDGVLFIKGLSFASDAALWHVLCSFLNDRPNPHYLCYCTFKTFANILLTLEYRCRVNRALILVNKLLAVGYYLVGNFNYVSPQCSLLGYLGDVLTAQVVAWSRLSQIAITSDSRKIREAFTCMKHLLTVSWLTHERTDLSSDSIYKTLLAHEHIIAGIFCKCDTCRPPPAAINHNTALRVKNWHENNKNRLATDPNLQFRTRWNIEVNGGPELPRLFHSINFPTMYRGILRDRYLRQFYKFQNMVRFHVLTHTCSLQADELLFFQWWNEFMFMYFLRLYLSKCVKSDYTQAVNMFTYYLKAFRLVVCDIARGKCVNPSISELCEKVAHIVDHLVEDTSMASLLREICNFNRIIRDPKHAWIFPHYLRDDTGLQGKVLLEHILRDKFLSLRLDDPLLEHVGLLRSKILNESVKITFNEFTLRQLERSMWLENLLENHRSRLY</sequence>
<reference evidence="2" key="2">
    <citation type="journal article" date="2013" name="J. Wildl. Dis.">
        <title>Fatal herpesvirus hemorrhagic disease in wild and orphan asian elephants in southern India.</title>
        <authorList>
            <person name="Zachariah A."/>
            <person name="Zong J.-C."/>
            <person name="Long S.Y."/>
            <person name="Latimer E.M."/>
            <person name="Heaggans S.Y."/>
            <person name="Richman L.K."/>
            <person name="Hayward G.S."/>
        </authorList>
    </citation>
    <scope>NUCLEOTIDE SEQUENCE</scope>
    <source>
        <strain evidence="5">IP164 Muthanga2</strain>
        <strain evidence="4">IP165 Thirunelli2</strain>
        <strain evidence="3">IP43 Chellama Vandalur</strain>
        <strain evidence="2">IP91 Thirunelli1</strain>
    </source>
</reference>
<reference evidence="3" key="8">
    <citation type="submission" date="2019-08" db="EMBL/GenBank/DDBJ databases">
        <title>Annotated Complete DNA Sequences of Six EEHV1A Genomes from Lethal HD Cases in Young Asian Elephants from India.</title>
        <authorList>
            <person name="Krishnankutty S.P."/>
            <person name="Zachariah A."/>
            <person name="Maheswari U."/>
            <person name="Heaggans S.Y."/>
            <person name="Muraleedharan M."/>
            <person name="Velayutham D."/>
            <person name="Santhosh S."/>
            <person name="Hayward G.S."/>
        </authorList>
    </citation>
    <scope>NUCLEOTIDE SEQUENCE</scope>
    <source>
        <strain evidence="4">IP165 Thirunelli2</strain>
        <strain evidence="3">IP43 Chellama Vandalur</strain>
    </source>
</reference>
<name>M1QLB9_ELHV1</name>
<dbReference type="Proteomes" id="UP000157603">
    <property type="component" value="Segment"/>
</dbReference>
<reference evidence="2" key="4">
    <citation type="journal article" date="2016" name="MSphere">
        <title>Complete Genome Sequence of Elephant Endotheliotropic Herpesvirus 4, the First Example of a GC-Rich Branch Proboscivirus.</title>
        <authorList>
            <person name="Ling P.D."/>
            <person name="Long S.Y."/>
            <person name="Fuery A."/>
            <person name="Peng R.S."/>
            <person name="Heaggans S.Y."/>
            <person name="Qin X."/>
            <person name="Worley K.C."/>
            <person name="Dugan S."/>
            <person name="Hayward G.S."/>
        </authorList>
    </citation>
    <scope>NUCLEOTIDE SEQUENCE</scope>
    <source>
        <strain evidence="2">IP91 Thirunelli1</strain>
    </source>
</reference>
<dbReference type="EMBL" id="OR543011">
    <property type="protein sequence ID" value="WNZ34521.1"/>
    <property type="molecule type" value="Genomic_DNA"/>
</dbReference>
<reference evidence="1" key="3">
    <citation type="submission" date="2013-02" db="EMBL/GenBank/DDBJ databases">
        <authorList>
            <person name="Zong J.-C."/>
            <person name="Heaggans S.Y."/>
            <person name="Hayward G.S."/>
        </authorList>
    </citation>
    <scope>NUCLEOTIDE SEQUENCE</scope>
    <source>
        <strain evidence="1">Kimba NAP23</strain>
    </source>
</reference>
<protein>
    <submittedName>
        <fullName evidence="1 2">ORF-B</fullName>
    </submittedName>
</protein>
<evidence type="ECO:0000313" key="5">
    <source>
        <dbReference type="EMBL" id="QOE74924.1"/>
    </source>
</evidence>
<reference evidence="6" key="6">
    <citation type="journal article" date="2017" name="PLoS ONE">
        <title>Identification of shedders of elephant endotheliotropic herpesviruses among Asian elephants (Elephas maximus) in Switzerland.</title>
        <authorList>
            <person name="Ackermann M."/>
            <person name="Hatt J.M."/>
            <person name="Schetle N."/>
            <person name="Steinmetz H."/>
        </authorList>
    </citation>
    <scope>NUCLEOTIDE SEQUENCE</scope>
    <source>
        <strain evidence="6">Umesh</strain>
    </source>
</reference>
<reference evidence="1" key="5">
    <citation type="journal article" date="2016" name="MSphere">
        <title>Comparison of the Gene Coding Contents and Other Unusual Features of the GC-Rich and AT-Rich Branch Probosciviruses.</title>
        <authorList>
            <person name="Ling P.D."/>
            <person name="Long S.Y."/>
            <person name="Zong J.C."/>
            <person name="Heaggans S.Y."/>
            <person name="Qin X."/>
            <person name="Hayward G.S."/>
        </authorList>
    </citation>
    <scope>NUCLEOTIDE SEQUENCE</scope>
    <source>
        <strain evidence="5">IP164 Muthanga2</strain>
        <strain evidence="4">IP165 Thirunelli2</strain>
        <strain evidence="3">IP43 Chellama Vandalur</strain>
        <strain evidence="1">Kimba NAP23</strain>
        <strain evidence="6">Umesh</strain>
    </source>
</reference>
<reference evidence="5" key="9">
    <citation type="submission" date="2019-08" db="EMBL/GenBank/DDBJ databases">
        <title>Annotated Complete DNA Sequences of Six EEHV1A Genomes from Lethal HD Cases in Young Asian Elephants in India.</title>
        <authorList>
            <person name="Krishnankutty S.P."/>
            <person name="Zachariah A."/>
            <person name="Maheswari U."/>
            <person name="Heaggans S.Y."/>
            <person name="Muraleedharan M."/>
            <person name="Velayutham D."/>
            <person name="Santhosh S."/>
            <person name="Hayward G.S."/>
        </authorList>
    </citation>
    <scope>NUCLEOTIDE SEQUENCE</scope>
    <source>
        <strain evidence="5">IP164 Muthanga2</strain>
    </source>
</reference>
<dbReference type="EMBL" id="MN366293">
    <property type="protein sequence ID" value="QOE74924.1"/>
    <property type="molecule type" value="Genomic_DNA"/>
</dbReference>
<evidence type="ECO:0000313" key="6">
    <source>
        <dbReference type="EMBL" id="WNZ34521.1"/>
    </source>
</evidence>
<gene>
    <name evidence="1" type="primary">U4.5</name>
    <name evidence="6" type="synonym">E34A</name>
</gene>
<dbReference type="EMBL" id="MN366291">
    <property type="protein sequence ID" value="QOE74688.1"/>
    <property type="molecule type" value="Genomic_DNA"/>
</dbReference>
<proteinExistence type="predicted"/>
<evidence type="ECO:0000313" key="7">
    <source>
        <dbReference type="Proteomes" id="UP000157603"/>
    </source>
</evidence>
<dbReference type="EMBL" id="MN366290">
    <property type="protein sequence ID" value="QOE74571.1"/>
    <property type="molecule type" value="Genomic_DNA"/>
</dbReference>
<dbReference type="EMBL" id="KC618527">
    <property type="protein sequence ID" value="AGG16063.1"/>
    <property type="molecule type" value="Genomic_DNA"/>
</dbReference>
<evidence type="ECO:0000313" key="4">
    <source>
        <dbReference type="EMBL" id="QOE74808.1"/>
    </source>
</evidence>
<dbReference type="SMR" id="M1QLB9"/>
<reference evidence="6" key="10">
    <citation type="submission" date="2023-09" db="EMBL/GenBank/DDBJ databases">
        <title>Epidemiological, serological and virological analysis of an outbreak of Elephant endotheliotropic hemorrhagic disease in Switzerland.</title>
        <authorList>
            <person name="Ackermann M."/>
            <person name="Kubacki J."/>
            <person name="Hatt J.-M."/>
            <person name="Schetle N."/>
            <person name="Steinmetz H."/>
            <person name="Heaggans-Ebbesen S.Y."/>
            <person name="Hayward G.S."/>
        </authorList>
    </citation>
    <scope>NUCLEOTIDE SEQUENCE</scope>
    <source>
        <strain evidence="6">Umesh</strain>
    </source>
</reference>
<reference evidence="2" key="11">
    <citation type="journal article" name="PLoS ONE">
        <title>Extended genotypic evaluation and comparison of twenty-two cases of lethal EEHV1 hemorrhagic disease in wild and captive Asian elephants in India.</title>
        <authorList>
            <person name="Zachariah A."/>
            <person name="Sajesh P.K."/>
            <person name="Santhosh S."/>
            <person name="Bathrachalam C."/>
            <person name="Megha M."/>
            <person name="Pandiyan J."/>
            <person name="Jishnu M."/>
            <person name="Kobragade R.S."/>
            <person name="Long S.Y."/>
            <person name="Zong J.-C."/>
            <person name="Latimer E.M."/>
            <person name="Heaggans S.Y."/>
            <person name="Hayward G.S."/>
        </authorList>
    </citation>
    <scope>NUCLEOTIDE SEQUENCE</scope>
    <source>
        <strain evidence="5">IP164 Muthanga2</strain>
        <strain evidence="4">IP165 Thirunelli2</strain>
        <strain evidence="3">IP43 Chellama Vandalur</strain>
        <strain evidence="2">IP91 Thirunelli1</strain>
    </source>
</reference>
<reference evidence="1 7" key="1">
    <citation type="journal article" date="2013" name="Genome Announc.">
        <title>Complete Genome Sequence of Elephant Endotheliotropic Herpesvirus 1A.</title>
        <authorList>
            <person name="Ling P.D."/>
            <person name="Reid J.G."/>
            <person name="Qin X."/>
            <person name="Muzny D.M."/>
            <person name="Gibbs R."/>
            <person name="Petrosino J."/>
            <person name="Peng R."/>
            <person name="Zong J.C."/>
            <person name="Heaggans S.Y."/>
            <person name="Hayward G.S."/>
        </authorList>
    </citation>
    <scope>NUCLEOTIDE SEQUENCE [LARGE SCALE GENOMIC DNA]</scope>
    <source>
        <strain evidence="5">IP164 Muthanga2</strain>
        <strain evidence="4">IP165 Thirunelli2</strain>
        <strain evidence="3">IP43 Chellama Vandalur</strain>
        <strain evidence="2">IP91 Thirunelli1</strain>
        <strain evidence="1">Kimba NAP23</strain>
        <strain evidence="6">Umesh</strain>
    </source>
</reference>
<organism evidence="1 7">
    <name type="scientific">Elephant endotheliotropic herpesvirus 1A</name>
    <dbReference type="NCBI Taxonomy" id="759753"/>
    <lineage>
        <taxon>Viruses</taxon>
        <taxon>Duplodnaviria</taxon>
        <taxon>Heunggongvirae</taxon>
        <taxon>Peploviricota</taxon>
        <taxon>Herviviricetes</taxon>
        <taxon>Herpesvirales</taxon>
        <taxon>Orthoherpesviridae</taxon>
        <taxon>Betaherpesvirinae</taxon>
        <taxon>Proboscivirus</taxon>
        <taxon>Proboscivirus elephantidbeta1</taxon>
        <taxon>Elephantid herpesvirus 1</taxon>
    </lineage>
</organism>
<dbReference type="EMBL" id="MN366292">
    <property type="protein sequence ID" value="QOE74808.1"/>
    <property type="molecule type" value="Genomic_DNA"/>
</dbReference>